<dbReference type="InterPro" id="IPR007337">
    <property type="entry name" value="RelB/DinJ"/>
</dbReference>
<dbReference type="Proteomes" id="UP000009223">
    <property type="component" value="Chromosome"/>
</dbReference>
<dbReference type="NCBIfam" id="TIGR02384">
    <property type="entry name" value="RelB_DinJ"/>
    <property type="match status" value="1"/>
</dbReference>
<dbReference type="HOGENOM" id="CLU_154558_5_0_12"/>
<evidence type="ECO:0000313" key="1">
    <source>
        <dbReference type="EMBL" id="AEF83988.1"/>
    </source>
</evidence>
<proteinExistence type="predicted"/>
<organism evidence="1 2">
    <name type="scientific">Treponema primitia (strain ATCC BAA-887 / DSM 12427 / ZAS-2)</name>
    <dbReference type="NCBI Taxonomy" id="545694"/>
    <lineage>
        <taxon>Bacteria</taxon>
        <taxon>Pseudomonadati</taxon>
        <taxon>Spirochaetota</taxon>
        <taxon>Spirochaetia</taxon>
        <taxon>Spirochaetales</taxon>
        <taxon>Treponemataceae</taxon>
        <taxon>Treponema</taxon>
    </lineage>
</organism>
<dbReference type="EMBL" id="CP001843">
    <property type="protein sequence ID" value="AEF83988.1"/>
    <property type="molecule type" value="Genomic_DNA"/>
</dbReference>
<dbReference type="OrthoDB" id="9804867at2"/>
<dbReference type="InterPro" id="IPR013321">
    <property type="entry name" value="Arc_rbn_hlx_hlx"/>
</dbReference>
<dbReference type="Pfam" id="PF04221">
    <property type="entry name" value="RelB"/>
    <property type="match status" value="1"/>
</dbReference>
<name>F5YMX6_TREPZ</name>
<protein>
    <submittedName>
        <fullName evidence="1">Plasmid stabilization system antitoxin protein</fullName>
    </submittedName>
</protein>
<dbReference type="STRING" id="545694.TREPR_1691"/>
<dbReference type="AlphaFoldDB" id="F5YMX6"/>
<dbReference type="eggNOG" id="COG3077">
    <property type="taxonomic scope" value="Bacteria"/>
</dbReference>
<dbReference type="Gene3D" id="1.10.1220.10">
    <property type="entry name" value="Met repressor-like"/>
    <property type="match status" value="1"/>
</dbReference>
<keyword evidence="2" id="KW-1185">Reference proteome</keyword>
<dbReference type="KEGG" id="tpi:TREPR_1691"/>
<gene>
    <name evidence="1" type="ordered locus">TREPR_1691</name>
</gene>
<reference evidence="1 2" key="2">
    <citation type="journal article" date="2011" name="ISME J.">
        <title>RNA-seq reveals cooperative metabolic interactions between two termite-gut spirochete species in co-culture.</title>
        <authorList>
            <person name="Rosenthal A.Z."/>
            <person name="Matson E.G."/>
            <person name="Eldar A."/>
            <person name="Leadbetter J.R."/>
        </authorList>
    </citation>
    <scope>NUCLEOTIDE SEQUENCE [LARGE SCALE GENOMIC DNA]</scope>
    <source>
        <strain evidence="2">ATCC BAA-887 / DSM 12427 / ZAS-2</strain>
    </source>
</reference>
<evidence type="ECO:0000313" key="2">
    <source>
        <dbReference type="Proteomes" id="UP000009223"/>
    </source>
</evidence>
<accession>F5YMX6</accession>
<reference evidence="2" key="1">
    <citation type="submission" date="2009-12" db="EMBL/GenBank/DDBJ databases">
        <title>Complete sequence of Treponema primitia strain ZAS-2.</title>
        <authorList>
            <person name="Tetu S.G."/>
            <person name="Matson E."/>
            <person name="Ren Q."/>
            <person name="Seshadri R."/>
            <person name="Elbourne L."/>
            <person name="Hassan K.A."/>
            <person name="Durkin A."/>
            <person name="Radune D."/>
            <person name="Mohamoud Y."/>
            <person name="Shay R."/>
            <person name="Jin S."/>
            <person name="Zhang X."/>
            <person name="Lucey K."/>
            <person name="Ballor N.R."/>
            <person name="Ottesen E."/>
            <person name="Rosenthal R."/>
            <person name="Allen A."/>
            <person name="Leadbetter J.R."/>
            <person name="Paulsen I.T."/>
        </authorList>
    </citation>
    <scope>NUCLEOTIDE SEQUENCE [LARGE SCALE GENOMIC DNA]</scope>
    <source>
        <strain evidence="2">ATCC BAA-887 / DSM 12427 / ZAS-2</strain>
    </source>
</reference>
<sequence>MPKIDTIHMRIEPELKAGADAVLSRLGLSTAEAITVFLNQVLLTGGLPFEVKLPAQDAMSGEHRRYILEKLKEAEDYAARPDAKWYNWAEFRENIREKHGL</sequence>
<dbReference type="GO" id="GO:0006355">
    <property type="term" value="P:regulation of DNA-templated transcription"/>
    <property type="evidence" value="ECO:0007669"/>
    <property type="project" value="InterPro"/>
</dbReference>